<evidence type="ECO:0000313" key="1">
    <source>
        <dbReference type="EMBL" id="CAG4900486.1"/>
    </source>
</evidence>
<dbReference type="Proteomes" id="UP000789704">
    <property type="component" value="Unassembled WGS sequence"/>
</dbReference>
<keyword evidence="2" id="KW-1185">Reference proteome</keyword>
<reference evidence="1" key="1">
    <citation type="submission" date="2021-04" db="EMBL/GenBank/DDBJ databases">
        <authorList>
            <person name="Vanwijnsberghe S."/>
        </authorList>
    </citation>
    <scope>NUCLEOTIDE SEQUENCE</scope>
    <source>
        <strain evidence="1">LMG 31841</strain>
    </source>
</reference>
<dbReference type="AlphaFoldDB" id="A0A9N8RW67"/>
<comment type="caution">
    <text evidence="1">The sequence shown here is derived from an EMBL/GenBank/DDBJ whole genome shotgun (WGS) entry which is preliminary data.</text>
</comment>
<sequence>MPCTPFRLPGGISGIVCTRGRKRVHRCSVDGCSAPSGFQCDYATKPGKTCDRHLCAVHAHQVGADTHFCPAHLSESSGSKRQTQSDLFA</sequence>
<gene>
    <name evidence="1" type="ORF">LMG31841_02883</name>
</gene>
<protein>
    <submittedName>
        <fullName evidence="1">Uncharacterized protein</fullName>
    </submittedName>
</protein>
<evidence type="ECO:0000313" key="2">
    <source>
        <dbReference type="Proteomes" id="UP000789704"/>
    </source>
</evidence>
<name>A0A9N8RW67_9BURK</name>
<accession>A0A9N8RW67</accession>
<organism evidence="1 2">
    <name type="scientific">Paraburkholderia saeva</name>
    <dbReference type="NCBI Taxonomy" id="2777537"/>
    <lineage>
        <taxon>Bacteria</taxon>
        <taxon>Pseudomonadati</taxon>
        <taxon>Pseudomonadota</taxon>
        <taxon>Betaproteobacteria</taxon>
        <taxon>Burkholderiales</taxon>
        <taxon>Burkholderiaceae</taxon>
        <taxon>Paraburkholderia</taxon>
    </lineage>
</organism>
<proteinExistence type="predicted"/>
<dbReference type="EMBL" id="CAJQZC010000005">
    <property type="protein sequence ID" value="CAG4900486.1"/>
    <property type="molecule type" value="Genomic_DNA"/>
</dbReference>